<evidence type="ECO:0000313" key="5">
    <source>
        <dbReference type="Proteomes" id="UP000035642"/>
    </source>
</evidence>
<proteinExistence type="inferred from homology"/>
<dbReference type="InterPro" id="IPR018376">
    <property type="entry name" value="Enoyl-CoA_hyd/isom_CS"/>
</dbReference>
<accession>A0A0K0DGM0</accession>
<comment type="similarity">
    <text evidence="1 3">Belongs to the enoyl-CoA hydratase/isomerase family.</text>
</comment>
<dbReference type="InterPro" id="IPR029045">
    <property type="entry name" value="ClpP/crotonase-like_dom_sf"/>
</dbReference>
<dbReference type="Proteomes" id="UP000035642">
    <property type="component" value="Unassembled WGS sequence"/>
</dbReference>
<dbReference type="InterPro" id="IPR001753">
    <property type="entry name" value="Enoyl-CoA_hydra/iso"/>
</dbReference>
<dbReference type="GO" id="GO:0006635">
    <property type="term" value="P:fatty acid beta-oxidation"/>
    <property type="evidence" value="ECO:0007669"/>
    <property type="project" value="TreeGrafter"/>
</dbReference>
<reference evidence="6" key="2">
    <citation type="submission" date="2017-02" db="UniProtKB">
        <authorList>
            <consortium name="WormBaseParasite"/>
        </authorList>
    </citation>
    <scope>IDENTIFICATION</scope>
</reference>
<dbReference type="SMART" id="SM01186">
    <property type="entry name" value="eIF3_N"/>
    <property type="match status" value="1"/>
</dbReference>
<dbReference type="Pfam" id="PF09440">
    <property type="entry name" value="eIF3_N"/>
    <property type="match status" value="1"/>
</dbReference>
<dbReference type="Gene3D" id="3.90.226.10">
    <property type="entry name" value="2-enoyl-CoA Hydratase, Chain A, domain 1"/>
    <property type="match status" value="1"/>
</dbReference>
<evidence type="ECO:0000256" key="1">
    <source>
        <dbReference type="ARBA" id="ARBA00005254"/>
    </source>
</evidence>
<dbReference type="GO" id="GO:0005739">
    <property type="term" value="C:mitochondrion"/>
    <property type="evidence" value="ECO:0007669"/>
    <property type="project" value="TreeGrafter"/>
</dbReference>
<dbReference type="InterPro" id="IPR019010">
    <property type="entry name" value="eIF3e_N"/>
</dbReference>
<evidence type="ECO:0000313" key="6">
    <source>
        <dbReference type="WBParaSite" id="ACAC_0001025501-mRNA-1"/>
    </source>
</evidence>
<dbReference type="PANTHER" id="PTHR11941">
    <property type="entry name" value="ENOYL-COA HYDRATASE-RELATED"/>
    <property type="match status" value="1"/>
</dbReference>
<dbReference type="Gene3D" id="1.10.12.10">
    <property type="entry name" value="Lyase 2-enoyl-coa Hydratase, Chain A, domain 2"/>
    <property type="match status" value="1"/>
</dbReference>
<evidence type="ECO:0000256" key="3">
    <source>
        <dbReference type="RuleBase" id="RU003707"/>
    </source>
</evidence>
<dbReference type="PANTHER" id="PTHR11941:SF31">
    <property type="entry name" value="ENOYL-COA HYDRATASE"/>
    <property type="match status" value="1"/>
</dbReference>
<organism evidence="5 6">
    <name type="scientific">Angiostrongylus cantonensis</name>
    <name type="common">Rat lungworm</name>
    <dbReference type="NCBI Taxonomy" id="6313"/>
    <lineage>
        <taxon>Eukaryota</taxon>
        <taxon>Metazoa</taxon>
        <taxon>Ecdysozoa</taxon>
        <taxon>Nematoda</taxon>
        <taxon>Chromadorea</taxon>
        <taxon>Rhabditida</taxon>
        <taxon>Rhabditina</taxon>
        <taxon>Rhabditomorpha</taxon>
        <taxon>Strongyloidea</taxon>
        <taxon>Metastrongylidae</taxon>
        <taxon>Angiostrongylus</taxon>
    </lineage>
</organism>
<dbReference type="CDD" id="cd06558">
    <property type="entry name" value="crotonase-like"/>
    <property type="match status" value="1"/>
</dbReference>
<protein>
    <submittedName>
        <fullName evidence="6">EIF3_N domain-containing protein</fullName>
    </submittedName>
</protein>
<dbReference type="FunFam" id="1.10.12.10:FF:000001">
    <property type="entry name" value="Probable enoyl-CoA hydratase, mitochondrial"/>
    <property type="match status" value="1"/>
</dbReference>
<dbReference type="PROSITE" id="PS00166">
    <property type="entry name" value="ENOYL_COA_HYDRATASE"/>
    <property type="match status" value="1"/>
</dbReference>
<dbReference type="STRING" id="6313.A0A0K0DGM0"/>
<feature type="domain" description="Eukaryotic translation initiation factor 3 subunit E N-terminal" evidence="4">
    <location>
        <begin position="5"/>
        <end position="138"/>
    </location>
</feature>
<dbReference type="InterPro" id="IPR014748">
    <property type="entry name" value="Enoyl-CoA_hydra_C"/>
</dbReference>
<name>A0A0K0DGM0_ANGCA</name>
<reference evidence="5" key="1">
    <citation type="submission" date="2012-09" db="EMBL/GenBank/DDBJ databases">
        <authorList>
            <person name="Martin A.A."/>
        </authorList>
    </citation>
    <scope>NUCLEOTIDE SEQUENCE</scope>
</reference>
<dbReference type="AlphaFoldDB" id="A0A0K0DGM0"/>
<sequence length="322" mass="36256">MAEYDLTKRMAPFFDLHLIIPLLEFIEPRKIYDDASLVEMHRHVLMKTNMIDSLTETYQGAPIPKELETKRAEVLKERDILKAKVDPVIEILELDDVKELMENTRDRDGNNKILEFLQQNHHFTIDMVDALFKYAKFMYECGNYTAASGRFLEEWSAVSTTSKPIIAAVNGYAIGGGCELALMCDIIYAGDKAQFGQPEINIGTIPGAGGTQRWARFTGKSIAMEVCLTGNRVSATEAKECGLVFPAEQLVEEAVKLAEKIAEQSPLIVRMVKEAVNTAYETTLSEGLRQEKRLFYTTFATNDRKEGMSAFTEKRAPKWTSS</sequence>
<evidence type="ECO:0000259" key="4">
    <source>
        <dbReference type="SMART" id="SM01186"/>
    </source>
</evidence>
<dbReference type="Pfam" id="PF00378">
    <property type="entry name" value="ECH_1"/>
    <property type="match status" value="1"/>
</dbReference>
<keyword evidence="2" id="KW-0456">Lyase</keyword>
<dbReference type="SUPFAM" id="SSF52096">
    <property type="entry name" value="ClpP/crotonase"/>
    <property type="match status" value="1"/>
</dbReference>
<dbReference type="WBParaSite" id="ACAC_0001025501-mRNA-1">
    <property type="protein sequence ID" value="ACAC_0001025501-mRNA-1"/>
    <property type="gene ID" value="ACAC_0001025501"/>
</dbReference>
<dbReference type="GO" id="GO:0004300">
    <property type="term" value="F:enoyl-CoA hydratase activity"/>
    <property type="evidence" value="ECO:0007669"/>
    <property type="project" value="UniProtKB-ARBA"/>
</dbReference>
<keyword evidence="5" id="KW-1185">Reference proteome</keyword>
<evidence type="ECO:0000256" key="2">
    <source>
        <dbReference type="ARBA" id="ARBA00023239"/>
    </source>
</evidence>